<dbReference type="Proteomes" id="UP000002725">
    <property type="component" value="Chromosome"/>
</dbReference>
<dbReference type="RefSeq" id="WP_012505584.1">
    <property type="nucleotide sequence ID" value="NC_011059.1"/>
</dbReference>
<dbReference type="InterPro" id="IPR006175">
    <property type="entry name" value="YjgF/YER057c/UK114"/>
</dbReference>
<dbReference type="KEGG" id="paa:Paes_1008"/>
<dbReference type="AlphaFoldDB" id="B4S7L0"/>
<reference evidence="1" key="1">
    <citation type="submission" date="2008-06" db="EMBL/GenBank/DDBJ databases">
        <title>Complete sequence of chromosome of Prosthecochloris aestuarii DSM 271.</title>
        <authorList>
            <consortium name="US DOE Joint Genome Institute"/>
            <person name="Lucas S."/>
            <person name="Copeland A."/>
            <person name="Lapidus A."/>
            <person name="Glavina del Rio T."/>
            <person name="Dalin E."/>
            <person name="Tice H."/>
            <person name="Bruce D."/>
            <person name="Goodwin L."/>
            <person name="Pitluck S."/>
            <person name="Schmutz J."/>
            <person name="Larimer F."/>
            <person name="Land M."/>
            <person name="Hauser L."/>
            <person name="Kyrpides N."/>
            <person name="Anderson I."/>
            <person name="Liu Z."/>
            <person name="Li T."/>
            <person name="Zhao F."/>
            <person name="Overmann J."/>
            <person name="Bryant D.A."/>
            <person name="Richardson P."/>
        </authorList>
    </citation>
    <scope>NUCLEOTIDE SEQUENCE [LARGE SCALE GENOMIC DNA]</scope>
    <source>
        <strain evidence="1">DSM 271</strain>
    </source>
</reference>
<evidence type="ECO:0000313" key="1">
    <source>
        <dbReference type="EMBL" id="ACF46047.1"/>
    </source>
</evidence>
<dbReference type="InterPro" id="IPR013813">
    <property type="entry name" value="Endoribo_LPSP/chorism_mut-like"/>
</dbReference>
<proteinExistence type="predicted"/>
<dbReference type="EMBL" id="CP001108">
    <property type="protein sequence ID" value="ACF46047.1"/>
    <property type="molecule type" value="Genomic_DNA"/>
</dbReference>
<organism evidence="1 2">
    <name type="scientific">Prosthecochloris aestuarii (strain DSM 271 / SK 413)</name>
    <dbReference type="NCBI Taxonomy" id="290512"/>
    <lineage>
        <taxon>Bacteria</taxon>
        <taxon>Pseudomonadati</taxon>
        <taxon>Chlorobiota</taxon>
        <taxon>Chlorobiia</taxon>
        <taxon>Chlorobiales</taxon>
        <taxon>Chlorobiaceae</taxon>
        <taxon>Prosthecochloris</taxon>
    </lineage>
</organism>
<evidence type="ECO:0000313" key="2">
    <source>
        <dbReference type="Proteomes" id="UP000002725"/>
    </source>
</evidence>
<dbReference type="STRING" id="290512.Paes_1008"/>
<gene>
    <name evidence="1" type="ordered locus">Paes_1008</name>
</gene>
<dbReference type="Gene3D" id="3.30.1330.40">
    <property type="entry name" value="RutC-like"/>
    <property type="match status" value="1"/>
</dbReference>
<sequence>MSLTEQRLKKAGLAIPDSPQPAGLYESALRYGDLVYTSGHLPLLQGVLYEPGGSGKVNEVNEADVADAARIAVLNALAAIKSVIGDLDRVERVLKMTVYVASEAYFSRQHVVANAASAVLCDAFGPESGRHVRSAVGVAELPLDSSVEIELLVGVCQGDDLM</sequence>
<dbReference type="InterPro" id="IPR035959">
    <property type="entry name" value="RutC-like_sf"/>
</dbReference>
<dbReference type="PANTHER" id="PTHR43760:SF1">
    <property type="entry name" value="ENDORIBONUCLEASE L-PSP_CHORISMATE MUTASE-LIKE DOMAIN-CONTAINING PROTEIN"/>
    <property type="match status" value="1"/>
</dbReference>
<dbReference type="CDD" id="cd02199">
    <property type="entry name" value="YjgF_YER057c_UK114_like_1"/>
    <property type="match status" value="1"/>
</dbReference>
<protein>
    <submittedName>
        <fullName evidence="1">Endoribonuclease L-PSP</fullName>
    </submittedName>
</protein>
<dbReference type="PANTHER" id="PTHR43760">
    <property type="entry name" value="ENDORIBONUCLEASE-RELATED"/>
    <property type="match status" value="1"/>
</dbReference>
<dbReference type="Pfam" id="PF01042">
    <property type="entry name" value="Ribonuc_L-PSP"/>
    <property type="match status" value="1"/>
</dbReference>
<dbReference type="SUPFAM" id="SSF55298">
    <property type="entry name" value="YjgF-like"/>
    <property type="match status" value="1"/>
</dbReference>
<dbReference type="eggNOG" id="COG0251">
    <property type="taxonomic scope" value="Bacteria"/>
</dbReference>
<dbReference type="HOGENOM" id="CLU_104845_0_1_10"/>
<keyword evidence="2" id="KW-1185">Reference proteome</keyword>
<accession>B4S7L0</accession>
<name>B4S7L0_PROA2</name>